<accession>A0BWU7</accession>
<dbReference type="RefSeq" id="XP_001430412.1">
    <property type="nucleotide sequence ID" value="XM_001430375.1"/>
</dbReference>
<dbReference type="EMBL" id="CT868023">
    <property type="protein sequence ID" value="CAK63014.1"/>
    <property type="molecule type" value="Genomic_DNA"/>
</dbReference>
<dbReference type="InParanoid" id="A0BWU7"/>
<keyword evidence="1" id="KW-0472">Membrane</keyword>
<gene>
    <name evidence="2" type="ORF">GSPATT00032866001</name>
</gene>
<dbReference type="KEGG" id="ptm:GSPATT00032866001"/>
<dbReference type="GeneID" id="5016180"/>
<organism evidence="2 3">
    <name type="scientific">Paramecium tetraurelia</name>
    <dbReference type="NCBI Taxonomy" id="5888"/>
    <lineage>
        <taxon>Eukaryota</taxon>
        <taxon>Sar</taxon>
        <taxon>Alveolata</taxon>
        <taxon>Ciliophora</taxon>
        <taxon>Intramacronucleata</taxon>
        <taxon>Oligohymenophorea</taxon>
        <taxon>Peniculida</taxon>
        <taxon>Parameciidae</taxon>
        <taxon>Paramecium</taxon>
    </lineage>
</organism>
<dbReference type="HOGENOM" id="CLU_2042599_0_0_1"/>
<dbReference type="OrthoDB" id="10434937at2759"/>
<evidence type="ECO:0000256" key="1">
    <source>
        <dbReference type="SAM" id="Phobius"/>
    </source>
</evidence>
<sequence length="121" mass="14755">MQSEFLIHNLNSFKNNAVSYLDSETFEEFQKRQKDYDKLEEYPYHTRQTRKTLDKYHYSNTAKEIKQYFFKQREIQKIISTSKTIMLNNKKQPKKRQFNLLQIIMIIIPILQVMTILTELL</sequence>
<dbReference type="Proteomes" id="UP000000600">
    <property type="component" value="Unassembled WGS sequence"/>
</dbReference>
<feature type="transmembrane region" description="Helical" evidence="1">
    <location>
        <begin position="98"/>
        <end position="117"/>
    </location>
</feature>
<name>A0BWU7_PARTE</name>
<keyword evidence="1" id="KW-0812">Transmembrane</keyword>
<keyword evidence="3" id="KW-1185">Reference proteome</keyword>
<dbReference type="AlphaFoldDB" id="A0BWU7"/>
<proteinExistence type="predicted"/>
<evidence type="ECO:0000313" key="2">
    <source>
        <dbReference type="EMBL" id="CAK63014.1"/>
    </source>
</evidence>
<protein>
    <submittedName>
        <fullName evidence="2">Uncharacterized protein</fullName>
    </submittedName>
</protein>
<evidence type="ECO:0000313" key="3">
    <source>
        <dbReference type="Proteomes" id="UP000000600"/>
    </source>
</evidence>
<dbReference type="OMA" id="YPYHTRQ"/>
<keyword evidence="1" id="KW-1133">Transmembrane helix</keyword>
<reference evidence="2 3" key="1">
    <citation type="journal article" date="2006" name="Nature">
        <title>Global trends of whole-genome duplications revealed by the ciliate Paramecium tetraurelia.</title>
        <authorList>
            <consortium name="Genoscope"/>
            <person name="Aury J.-M."/>
            <person name="Jaillon O."/>
            <person name="Duret L."/>
            <person name="Noel B."/>
            <person name="Jubin C."/>
            <person name="Porcel B.M."/>
            <person name="Segurens B."/>
            <person name="Daubin V."/>
            <person name="Anthouard V."/>
            <person name="Aiach N."/>
            <person name="Arnaiz O."/>
            <person name="Billaut A."/>
            <person name="Beisson J."/>
            <person name="Blanc I."/>
            <person name="Bouhouche K."/>
            <person name="Camara F."/>
            <person name="Duharcourt S."/>
            <person name="Guigo R."/>
            <person name="Gogendeau D."/>
            <person name="Katinka M."/>
            <person name="Keller A.-M."/>
            <person name="Kissmehl R."/>
            <person name="Klotz C."/>
            <person name="Koll F."/>
            <person name="Le Moue A."/>
            <person name="Lepere C."/>
            <person name="Malinsky S."/>
            <person name="Nowacki M."/>
            <person name="Nowak J.K."/>
            <person name="Plattner H."/>
            <person name="Poulain J."/>
            <person name="Ruiz F."/>
            <person name="Serrano V."/>
            <person name="Zagulski M."/>
            <person name="Dessen P."/>
            <person name="Betermier M."/>
            <person name="Weissenbach J."/>
            <person name="Scarpelli C."/>
            <person name="Schachter V."/>
            <person name="Sperling L."/>
            <person name="Meyer E."/>
            <person name="Cohen J."/>
            <person name="Wincker P."/>
        </authorList>
    </citation>
    <scope>NUCLEOTIDE SEQUENCE [LARGE SCALE GENOMIC DNA]</scope>
    <source>
        <strain evidence="2 3">Stock d4-2</strain>
    </source>
</reference>